<reference evidence="1 2" key="1">
    <citation type="submission" date="2014-08" db="EMBL/GenBank/DDBJ databases">
        <title>Comparative genomics of the Paenibacillus odorifer group.</title>
        <authorList>
            <person name="den Bakker H.C."/>
            <person name="Tsai Y.-C."/>
            <person name="Martin N."/>
            <person name="Korlach J."/>
            <person name="Wiedmann M."/>
        </authorList>
    </citation>
    <scope>NUCLEOTIDE SEQUENCE [LARGE SCALE GENOMIC DNA]</scope>
    <source>
        <strain evidence="1 2">DSM 15220</strain>
    </source>
</reference>
<organism evidence="1 2">
    <name type="scientific">Paenibacillus graminis</name>
    <dbReference type="NCBI Taxonomy" id="189425"/>
    <lineage>
        <taxon>Bacteria</taxon>
        <taxon>Bacillati</taxon>
        <taxon>Bacillota</taxon>
        <taxon>Bacilli</taxon>
        <taxon>Bacillales</taxon>
        <taxon>Paenibacillaceae</taxon>
        <taxon>Paenibacillus</taxon>
    </lineage>
</organism>
<evidence type="ECO:0000313" key="2">
    <source>
        <dbReference type="Proteomes" id="UP000029500"/>
    </source>
</evidence>
<dbReference type="KEGG" id="pgm:PGRAT_07970"/>
<dbReference type="PROSITE" id="PS51257">
    <property type="entry name" value="PROKAR_LIPOPROTEIN"/>
    <property type="match status" value="1"/>
</dbReference>
<protein>
    <recommendedName>
        <fullName evidence="3">Butirosin biosynthesis protein H N-terminal domain-containing protein</fullName>
    </recommendedName>
</protein>
<dbReference type="RefSeq" id="WP_025703013.1">
    <property type="nucleotide sequence ID" value="NZ_CP009287.1"/>
</dbReference>
<dbReference type="EMBL" id="CP009287">
    <property type="protein sequence ID" value="AIQ67581.1"/>
    <property type="molecule type" value="Genomic_DNA"/>
</dbReference>
<evidence type="ECO:0000313" key="1">
    <source>
        <dbReference type="EMBL" id="AIQ67581.1"/>
    </source>
</evidence>
<proteinExistence type="predicted"/>
<dbReference type="HOGENOM" id="CLU_062789_0_0_9"/>
<dbReference type="OrthoDB" id="2624539at2"/>
<dbReference type="Proteomes" id="UP000029500">
    <property type="component" value="Chromosome"/>
</dbReference>
<gene>
    <name evidence="1" type="ORF">PGRAT_07970</name>
</gene>
<keyword evidence="2" id="KW-1185">Reference proteome</keyword>
<dbReference type="AlphaFoldDB" id="A0A089M1G3"/>
<accession>A0A089M1G3</accession>
<dbReference type="STRING" id="189425.PGRAT_07970"/>
<sequence length="307" mass="36504">MSKKLSISTPYITTYPPYANIFSMIGSCKDSMNWFYNNFVDLKIEDDTIFFAEHPTLFGSCPWLSIEKLTREQIQLEWDSFVHFVIDCIDAGCYLDLTLDQSQIPNAKRTKSPFFHETLIFGYNRSQELIYIADNFRRGAYQTTECTFLEISRAYAHFKPDSYLGINKISVTEIDYNFDLEFVMKSMSSYMNYRLNCIHDASDVYSFWNNKIIRYSERNTLDIRDFHLLWSHKKCMLDRLDYMRENGHLDKERKYDDYIEIVNQSLIQLNFALKYLVTKDHKIVDRIICGNNQIRAKELAILERLFK</sequence>
<name>A0A089M1G3_9BACL</name>
<evidence type="ECO:0008006" key="3">
    <source>
        <dbReference type="Google" id="ProtNLM"/>
    </source>
</evidence>